<dbReference type="Pfam" id="PF01738">
    <property type="entry name" value="DLH"/>
    <property type="match status" value="1"/>
</dbReference>
<dbReference type="InterPro" id="IPR002925">
    <property type="entry name" value="Dienelactn_hydro"/>
</dbReference>
<sequence length="275" mass="31299">MQKIIRCFEFAIFVTLIIVSSLVIEPGQSQATFFGDVKTGFYDLKSDRYGVSYFIPKSYTADHEWPLVVVLYTDEGEKGSQSVEKWTAELTKRNEPGLFIAHLRPQDVPFSSDKRILKRIEEFKSIHRIDPKKVLLTGFGEAAHYAFYFALRYPETVSAAALMGGGADGPFAEFYKDAQNGAKKLPILVLYGDQDKTITKDSFIPLHEQLYQEGYRLELEEYEGLQHLIYPEFRKRALDWFSQLTVTQAADQMAERPSMGALHTFVSIVRGVLQG</sequence>
<reference evidence="3 4" key="1">
    <citation type="submission" date="2017-09" db="EMBL/GenBank/DDBJ databases">
        <title>Depth-based differentiation of microbial function through sediment-hosted aquifers and enrichment of novel symbionts in the deep terrestrial subsurface.</title>
        <authorList>
            <person name="Probst A.J."/>
            <person name="Ladd B."/>
            <person name="Jarett J.K."/>
            <person name="Geller-Mcgrath D.E."/>
            <person name="Sieber C.M."/>
            <person name="Emerson J.B."/>
            <person name="Anantharaman K."/>
            <person name="Thomas B.C."/>
            <person name="Malmstrom R."/>
            <person name="Stieglmeier M."/>
            <person name="Klingl A."/>
            <person name="Woyke T."/>
            <person name="Ryan C.M."/>
            <person name="Banfield J.F."/>
        </authorList>
    </citation>
    <scope>NUCLEOTIDE SEQUENCE [LARGE SCALE GENOMIC DNA]</scope>
    <source>
        <strain evidence="3">CG11_big_fil_rev_8_21_14_0_20_45_26</strain>
    </source>
</reference>
<dbReference type="Gene3D" id="3.40.50.1820">
    <property type="entry name" value="alpha/beta hydrolase"/>
    <property type="match status" value="1"/>
</dbReference>
<dbReference type="GO" id="GO:0016787">
    <property type="term" value="F:hydrolase activity"/>
    <property type="evidence" value="ECO:0007669"/>
    <property type="project" value="InterPro"/>
</dbReference>
<evidence type="ECO:0000313" key="3">
    <source>
        <dbReference type="EMBL" id="PIQ85625.1"/>
    </source>
</evidence>
<organism evidence="3 4">
    <name type="scientific">Candidatus Abzuiibacterium crystallinum</name>
    <dbReference type="NCBI Taxonomy" id="1974748"/>
    <lineage>
        <taxon>Bacteria</taxon>
        <taxon>Pseudomonadati</taxon>
        <taxon>Candidatus Omnitrophota</taxon>
        <taxon>Candidatus Abzuiibacterium</taxon>
    </lineage>
</organism>
<proteinExistence type="predicted"/>
<evidence type="ECO:0000313" key="4">
    <source>
        <dbReference type="Proteomes" id="UP000230859"/>
    </source>
</evidence>
<comment type="caution">
    <text evidence="3">The sequence shown here is derived from an EMBL/GenBank/DDBJ whole genome shotgun (WGS) entry which is preliminary data.</text>
</comment>
<feature type="domain" description="Dienelactone hydrolase" evidence="2">
    <location>
        <begin position="115"/>
        <end position="227"/>
    </location>
</feature>
<evidence type="ECO:0000259" key="2">
    <source>
        <dbReference type="Pfam" id="PF01738"/>
    </source>
</evidence>
<keyword evidence="1" id="KW-1133">Transmembrane helix</keyword>
<dbReference type="InterPro" id="IPR029058">
    <property type="entry name" value="AB_hydrolase_fold"/>
</dbReference>
<dbReference type="SUPFAM" id="SSF53474">
    <property type="entry name" value="alpha/beta-Hydrolases"/>
    <property type="match status" value="1"/>
</dbReference>
<gene>
    <name evidence="3" type="ORF">COV74_07965</name>
</gene>
<dbReference type="Proteomes" id="UP000230859">
    <property type="component" value="Unassembled WGS sequence"/>
</dbReference>
<dbReference type="EMBL" id="PCVY01000064">
    <property type="protein sequence ID" value="PIQ85625.1"/>
    <property type="molecule type" value="Genomic_DNA"/>
</dbReference>
<keyword evidence="1" id="KW-0812">Transmembrane</keyword>
<feature type="transmembrane region" description="Helical" evidence="1">
    <location>
        <begin position="7"/>
        <end position="24"/>
    </location>
</feature>
<name>A0A2H0LQ50_9BACT</name>
<protein>
    <recommendedName>
        <fullName evidence="2">Dienelactone hydrolase domain-containing protein</fullName>
    </recommendedName>
</protein>
<accession>A0A2H0LQ50</accession>
<dbReference type="AlphaFoldDB" id="A0A2H0LQ50"/>
<keyword evidence="1" id="KW-0472">Membrane</keyword>
<evidence type="ECO:0000256" key="1">
    <source>
        <dbReference type="SAM" id="Phobius"/>
    </source>
</evidence>